<dbReference type="GO" id="GO:0036503">
    <property type="term" value="P:ERAD pathway"/>
    <property type="evidence" value="ECO:0007669"/>
    <property type="project" value="TreeGrafter"/>
</dbReference>
<dbReference type="SUPFAM" id="SSF46565">
    <property type="entry name" value="Chaperone J-domain"/>
    <property type="match status" value="1"/>
</dbReference>
<dbReference type="GO" id="GO:0051787">
    <property type="term" value="F:misfolded protein binding"/>
    <property type="evidence" value="ECO:0007669"/>
    <property type="project" value="TreeGrafter"/>
</dbReference>
<dbReference type="OrthoDB" id="436519at2759"/>
<dbReference type="Gene3D" id="1.10.287.110">
    <property type="entry name" value="DnaJ domain"/>
    <property type="match status" value="1"/>
</dbReference>
<dbReference type="Pfam" id="PF00226">
    <property type="entry name" value="DnaJ"/>
    <property type="match status" value="1"/>
</dbReference>
<keyword evidence="1" id="KW-0143">Chaperone</keyword>
<dbReference type="Proteomes" id="UP000664169">
    <property type="component" value="Unassembled WGS sequence"/>
</dbReference>
<feature type="compositionally biased region" description="Basic and acidic residues" evidence="2">
    <location>
        <begin position="376"/>
        <end position="387"/>
    </location>
</feature>
<keyword evidence="5" id="KW-1185">Reference proteome</keyword>
<name>A0A8H3IPA1_9LECA</name>
<dbReference type="AlphaFoldDB" id="A0A8H3IPA1"/>
<dbReference type="InterPro" id="IPR051948">
    <property type="entry name" value="Hsp70_co-chaperone_J-domain"/>
</dbReference>
<dbReference type="EMBL" id="CAJPDQ010000029">
    <property type="protein sequence ID" value="CAF9928315.1"/>
    <property type="molecule type" value="Genomic_DNA"/>
</dbReference>
<dbReference type="InterPro" id="IPR001623">
    <property type="entry name" value="DnaJ_domain"/>
</dbReference>
<proteinExistence type="predicted"/>
<comment type="caution">
    <text evidence="4">The sequence shown here is derived from an EMBL/GenBank/DDBJ whole genome shotgun (WGS) entry which is preliminary data.</text>
</comment>
<accession>A0A8H3IPA1</accession>
<dbReference type="GO" id="GO:0051087">
    <property type="term" value="F:protein-folding chaperone binding"/>
    <property type="evidence" value="ECO:0007669"/>
    <property type="project" value="TreeGrafter"/>
</dbReference>
<dbReference type="PROSITE" id="PS50076">
    <property type="entry name" value="DNAJ_2"/>
    <property type="match status" value="1"/>
</dbReference>
<evidence type="ECO:0000259" key="3">
    <source>
        <dbReference type="PROSITE" id="PS50076"/>
    </source>
</evidence>
<feature type="compositionally biased region" description="Acidic residues" evidence="2">
    <location>
        <begin position="346"/>
        <end position="355"/>
    </location>
</feature>
<evidence type="ECO:0000256" key="2">
    <source>
        <dbReference type="SAM" id="MobiDB-lite"/>
    </source>
</evidence>
<gene>
    <name evidence="4" type="ORF">GOMPHAMPRED_004651</name>
</gene>
<dbReference type="InterPro" id="IPR036869">
    <property type="entry name" value="J_dom_sf"/>
</dbReference>
<evidence type="ECO:0000256" key="1">
    <source>
        <dbReference type="ARBA" id="ARBA00023186"/>
    </source>
</evidence>
<dbReference type="SMART" id="SM00271">
    <property type="entry name" value="DnaJ"/>
    <property type="match status" value="1"/>
</dbReference>
<dbReference type="CDD" id="cd06257">
    <property type="entry name" value="DnaJ"/>
    <property type="match status" value="1"/>
</dbReference>
<dbReference type="PANTHER" id="PTHR44360:SF1">
    <property type="entry name" value="DNAJ HOMOLOG SUBFAMILY B MEMBER 9"/>
    <property type="match status" value="1"/>
</dbReference>
<dbReference type="PANTHER" id="PTHR44360">
    <property type="entry name" value="DNAJ HOMOLOG SUBFAMILY B MEMBER 9"/>
    <property type="match status" value="1"/>
</dbReference>
<reference evidence="4" key="1">
    <citation type="submission" date="2021-03" db="EMBL/GenBank/DDBJ databases">
        <authorList>
            <person name="Tagirdzhanova G."/>
        </authorList>
    </citation>
    <scope>NUCLEOTIDE SEQUENCE</scope>
</reference>
<sequence length="387" mass="43910">MLRNGASLLGWAFLPHYATKFVLEIYYGIAYGGRNRPQPGTHTFFRHYRRTHATLVLGYLLLTICDAYIQIRENGDFYQALGIGHDASERQIKTKFRRLAAQVHPDKQTATIQTAPESVFVALKIAQDTLTNPVKRFAYDRFGPQMLSWENCATIKEYLYTGFQATSPSYMATAIMMLALGGMGYLDWGKFWRYLGGGSLILLEIYTLTRPEFPRFLTNVVNPVLSFIPFGKTLLPFQMLELARKIALAASIAISQLGPSSRNERTGHNEIDEQRLARLEFLSLGNDMSATRLLKMQMAPFNDDEKALAKLKTGMTRWLHQNTIRADPFVREAITNITESENAQNEAEETSNEDDETRRKDHRGQLRSSQQPIEDSPSHDSAIDDIT</sequence>
<dbReference type="PRINTS" id="PR00625">
    <property type="entry name" value="JDOMAIN"/>
</dbReference>
<feature type="domain" description="J" evidence="3">
    <location>
        <begin position="76"/>
        <end position="143"/>
    </location>
</feature>
<evidence type="ECO:0000313" key="4">
    <source>
        <dbReference type="EMBL" id="CAF9928315.1"/>
    </source>
</evidence>
<feature type="region of interest" description="Disordered" evidence="2">
    <location>
        <begin position="337"/>
        <end position="387"/>
    </location>
</feature>
<protein>
    <recommendedName>
        <fullName evidence="3">J domain-containing protein</fullName>
    </recommendedName>
</protein>
<evidence type="ECO:0000313" key="5">
    <source>
        <dbReference type="Proteomes" id="UP000664169"/>
    </source>
</evidence>
<organism evidence="4 5">
    <name type="scientific">Gomphillus americanus</name>
    <dbReference type="NCBI Taxonomy" id="1940652"/>
    <lineage>
        <taxon>Eukaryota</taxon>
        <taxon>Fungi</taxon>
        <taxon>Dikarya</taxon>
        <taxon>Ascomycota</taxon>
        <taxon>Pezizomycotina</taxon>
        <taxon>Lecanoromycetes</taxon>
        <taxon>OSLEUM clade</taxon>
        <taxon>Ostropomycetidae</taxon>
        <taxon>Ostropales</taxon>
        <taxon>Graphidaceae</taxon>
        <taxon>Gomphilloideae</taxon>
        <taxon>Gomphillus</taxon>
    </lineage>
</organism>
<dbReference type="GO" id="GO:0005783">
    <property type="term" value="C:endoplasmic reticulum"/>
    <property type="evidence" value="ECO:0007669"/>
    <property type="project" value="TreeGrafter"/>
</dbReference>